<accession>A0A4U3L0I5</accession>
<dbReference type="Gene3D" id="3.40.630.30">
    <property type="match status" value="1"/>
</dbReference>
<proteinExistence type="predicted"/>
<dbReference type="EMBL" id="SZQL01000013">
    <property type="protein sequence ID" value="TKK66947.1"/>
    <property type="molecule type" value="Genomic_DNA"/>
</dbReference>
<dbReference type="InterPro" id="IPR051531">
    <property type="entry name" value="N-acetyltransferase"/>
</dbReference>
<evidence type="ECO:0000313" key="3">
    <source>
        <dbReference type="Proteomes" id="UP000305848"/>
    </source>
</evidence>
<comment type="caution">
    <text evidence="2">The sequence shown here is derived from an EMBL/GenBank/DDBJ whole genome shotgun (WGS) entry which is preliminary data.</text>
</comment>
<evidence type="ECO:0000313" key="2">
    <source>
        <dbReference type="EMBL" id="TKK66947.1"/>
    </source>
</evidence>
<evidence type="ECO:0000259" key="1">
    <source>
        <dbReference type="PROSITE" id="PS51186"/>
    </source>
</evidence>
<dbReference type="InterPro" id="IPR016181">
    <property type="entry name" value="Acyl_CoA_acyltransferase"/>
</dbReference>
<dbReference type="RefSeq" id="WP_137262764.1">
    <property type="nucleotide sequence ID" value="NZ_SZQL01000013.1"/>
</dbReference>
<keyword evidence="2" id="KW-0808">Transferase</keyword>
<sequence>MQQRFLPSLTTERLLLRQLQLTDDKAIFLLRNNEQVNAFIQRPLLNNINDAHDFISTINEGIENKEWLYWAMVLKNTQQLIGTICLWHFSNDNTTAEIGYELHPHFQGAGLMNEALQKIIDYGFTTLHLKTIEAYTQPDNKRSIQLLEKNYFVQDQNKGSTIIRREIRLIRTKPQH</sequence>
<dbReference type="AlphaFoldDB" id="A0A4U3L0I5"/>
<gene>
    <name evidence="2" type="ORF">FC093_15720</name>
</gene>
<dbReference type="OrthoDB" id="9811523at2"/>
<dbReference type="PROSITE" id="PS51186">
    <property type="entry name" value="GNAT"/>
    <property type="match status" value="1"/>
</dbReference>
<feature type="domain" description="N-acetyltransferase" evidence="1">
    <location>
        <begin position="14"/>
        <end position="176"/>
    </location>
</feature>
<dbReference type="PANTHER" id="PTHR43792">
    <property type="entry name" value="GNAT FAMILY, PUTATIVE (AFU_ORTHOLOGUE AFUA_3G00765)-RELATED-RELATED"/>
    <property type="match status" value="1"/>
</dbReference>
<name>A0A4U3L0I5_9BACT</name>
<dbReference type="Pfam" id="PF13302">
    <property type="entry name" value="Acetyltransf_3"/>
    <property type="match status" value="1"/>
</dbReference>
<dbReference type="InterPro" id="IPR000182">
    <property type="entry name" value="GNAT_dom"/>
</dbReference>
<organism evidence="2 3">
    <name type="scientific">Ilyomonas limi</name>
    <dbReference type="NCBI Taxonomy" id="2575867"/>
    <lineage>
        <taxon>Bacteria</taxon>
        <taxon>Pseudomonadati</taxon>
        <taxon>Bacteroidota</taxon>
        <taxon>Chitinophagia</taxon>
        <taxon>Chitinophagales</taxon>
        <taxon>Chitinophagaceae</taxon>
        <taxon>Ilyomonas</taxon>
    </lineage>
</organism>
<dbReference type="CDD" id="cd04301">
    <property type="entry name" value="NAT_SF"/>
    <property type="match status" value="1"/>
</dbReference>
<dbReference type="GO" id="GO:0016747">
    <property type="term" value="F:acyltransferase activity, transferring groups other than amino-acyl groups"/>
    <property type="evidence" value="ECO:0007669"/>
    <property type="project" value="InterPro"/>
</dbReference>
<dbReference type="PANTHER" id="PTHR43792:SF1">
    <property type="entry name" value="N-ACETYLTRANSFERASE DOMAIN-CONTAINING PROTEIN"/>
    <property type="match status" value="1"/>
</dbReference>
<dbReference type="SUPFAM" id="SSF55729">
    <property type="entry name" value="Acyl-CoA N-acyltransferases (Nat)"/>
    <property type="match status" value="1"/>
</dbReference>
<reference evidence="2 3" key="1">
    <citation type="submission" date="2019-05" db="EMBL/GenBank/DDBJ databases">
        <title>Panacibacter sp. strain 17mud1-8 Genome sequencing and assembly.</title>
        <authorList>
            <person name="Chhetri G."/>
        </authorList>
    </citation>
    <scope>NUCLEOTIDE SEQUENCE [LARGE SCALE GENOMIC DNA]</scope>
    <source>
        <strain evidence="2 3">17mud1-8</strain>
    </source>
</reference>
<dbReference type="Proteomes" id="UP000305848">
    <property type="component" value="Unassembled WGS sequence"/>
</dbReference>
<keyword evidence="3" id="KW-1185">Reference proteome</keyword>
<protein>
    <submittedName>
        <fullName evidence="2">GNAT family N-acetyltransferase</fullName>
    </submittedName>
</protein>